<evidence type="ECO:0000256" key="3">
    <source>
        <dbReference type="ARBA" id="ARBA00023002"/>
    </source>
</evidence>
<keyword evidence="3" id="KW-0560">Oxidoreductase</keyword>
<dbReference type="OrthoDB" id="3229174at2"/>
<gene>
    <name evidence="8" type="ORF">FG385_00315</name>
</gene>
<keyword evidence="5" id="KW-0520">NAD</keyword>
<proteinExistence type="inferred from homology"/>
<sequence length="310" mass="33579">MVVNLSDEDREPRTGVNNVTTKEPIVAVLGAGTMGSGIALVAVRAGCRTIIHDLSQSNLERGLDTVRGFLDKSVRLGKMAPEEARQAAARIEGTTDLPDLADAEVVIEAIYEDLGAKQQLFGELDGIVGERTLFHTNTSTLSVTAIASGSRRPERVVGTHYCNPAPLMKLVEVADGRHTASWAHDATTEFLTAVGKTTVVTKDRPGFIVNRFLIPWENSCIHALDAGLGTKESIDTAVTGALGHPMGPFRLLDVVGLDIHQQVATRLYEQLRDPRFFPPPMVERMVAAGDLGRKTGRGFYTYDDNRLFGS</sequence>
<keyword evidence="9" id="KW-1185">Reference proteome</keyword>
<comment type="caution">
    <text evidence="8">The sequence shown here is derived from an EMBL/GenBank/DDBJ whole genome shotgun (WGS) entry which is preliminary data.</text>
</comment>
<feature type="binding site" evidence="5">
    <location>
        <position position="117"/>
    </location>
    <ligand>
        <name>NAD(+)</name>
        <dbReference type="ChEBI" id="CHEBI:57540"/>
    </ligand>
</feature>
<evidence type="ECO:0000259" key="7">
    <source>
        <dbReference type="Pfam" id="PF02737"/>
    </source>
</evidence>
<dbReference type="InterPro" id="IPR022694">
    <property type="entry name" value="3-OHacyl-CoA_DH"/>
</dbReference>
<feature type="domain" description="3-hydroxyacyl-CoA dehydrogenase NAD binding" evidence="7">
    <location>
        <begin position="26"/>
        <end position="203"/>
    </location>
</feature>
<dbReference type="InterPro" id="IPR008927">
    <property type="entry name" value="6-PGluconate_DH-like_C_sf"/>
</dbReference>
<evidence type="ECO:0000256" key="2">
    <source>
        <dbReference type="ARBA" id="ARBA00009463"/>
    </source>
</evidence>
<dbReference type="InterPro" id="IPR013328">
    <property type="entry name" value="6PGD_dom2"/>
</dbReference>
<evidence type="ECO:0000313" key="8">
    <source>
        <dbReference type="EMBL" id="TNC29461.1"/>
    </source>
</evidence>
<feature type="binding site" evidence="5">
    <location>
        <begin position="30"/>
        <end position="35"/>
    </location>
    <ligand>
        <name>NAD(+)</name>
        <dbReference type="ChEBI" id="CHEBI:57540"/>
    </ligand>
</feature>
<accession>A0A5C4MBS7</accession>
<feature type="binding site" evidence="5">
    <location>
        <position position="163"/>
    </location>
    <ligand>
        <name>NAD(+)</name>
        <dbReference type="ChEBI" id="CHEBI:57540"/>
    </ligand>
</feature>
<feature type="binding site" evidence="5">
    <location>
        <position position="53"/>
    </location>
    <ligand>
        <name>NAD(+)</name>
        <dbReference type="ChEBI" id="CHEBI:57540"/>
    </ligand>
</feature>
<dbReference type="InterPro" id="IPR036291">
    <property type="entry name" value="NAD(P)-bd_dom_sf"/>
</dbReference>
<protein>
    <submittedName>
        <fullName evidence="8">3-hydroxyacyl-CoA dehydrogenase family protein</fullName>
    </submittedName>
</protein>
<feature type="site" description="Important for catalytic activity" evidence="4">
    <location>
        <position position="160"/>
    </location>
</feature>
<dbReference type="Proteomes" id="UP000305546">
    <property type="component" value="Unassembled WGS sequence"/>
</dbReference>
<dbReference type="PANTHER" id="PTHR48075">
    <property type="entry name" value="3-HYDROXYACYL-COA DEHYDROGENASE FAMILY PROTEIN"/>
    <property type="match status" value="1"/>
</dbReference>
<feature type="binding site" evidence="5">
    <location>
        <position position="112"/>
    </location>
    <ligand>
        <name>NAD(+)</name>
        <dbReference type="ChEBI" id="CHEBI:57540"/>
    </ligand>
</feature>
<dbReference type="Pfam" id="PF00725">
    <property type="entry name" value="3HCDH"/>
    <property type="match status" value="1"/>
</dbReference>
<comment type="pathway">
    <text evidence="1">Lipid metabolism; butanoate metabolism.</text>
</comment>
<dbReference type="PIRSF" id="PIRSF000105">
    <property type="entry name" value="HCDH"/>
    <property type="match status" value="1"/>
</dbReference>
<dbReference type="FunFam" id="3.40.50.720:FF:000009">
    <property type="entry name" value="Fatty oxidation complex, alpha subunit"/>
    <property type="match status" value="1"/>
</dbReference>
<dbReference type="SUPFAM" id="SSF48179">
    <property type="entry name" value="6-phosphogluconate dehydrogenase C-terminal domain-like"/>
    <property type="match status" value="1"/>
</dbReference>
<name>A0A5C4MBS7_9PSEU</name>
<feature type="domain" description="3-hydroxyacyl-CoA dehydrogenase C-terminal" evidence="6">
    <location>
        <begin position="206"/>
        <end position="302"/>
    </location>
</feature>
<dbReference type="InterPro" id="IPR006176">
    <property type="entry name" value="3-OHacyl-CoA_DH_NAD-bd"/>
</dbReference>
<dbReference type="EMBL" id="VDFW01000001">
    <property type="protein sequence ID" value="TNC29461.1"/>
    <property type="molecule type" value="Genomic_DNA"/>
</dbReference>
<reference evidence="8 9" key="1">
    <citation type="submission" date="2019-06" db="EMBL/GenBank/DDBJ databases">
        <title>Amycolatopsis alkalitolerans sp. nov., isolated from Gastrodia elata Blume.</title>
        <authorList>
            <person name="Narsing Rao M.P."/>
            <person name="Li W.J."/>
        </authorList>
    </citation>
    <scope>NUCLEOTIDE SEQUENCE [LARGE SCALE GENOMIC DNA]</scope>
    <source>
        <strain evidence="8 9">SYSUP0005</strain>
    </source>
</reference>
<dbReference type="Pfam" id="PF02737">
    <property type="entry name" value="3HCDH_N"/>
    <property type="match status" value="1"/>
</dbReference>
<dbReference type="PANTHER" id="PTHR48075:SF5">
    <property type="entry name" value="3-HYDROXYBUTYRYL-COA DEHYDROGENASE"/>
    <property type="match status" value="1"/>
</dbReference>
<evidence type="ECO:0000256" key="5">
    <source>
        <dbReference type="PIRSR" id="PIRSR000105-2"/>
    </source>
</evidence>
<evidence type="ECO:0000256" key="4">
    <source>
        <dbReference type="PIRSR" id="PIRSR000105-1"/>
    </source>
</evidence>
<evidence type="ECO:0000256" key="1">
    <source>
        <dbReference type="ARBA" id="ARBA00005086"/>
    </source>
</evidence>
<organism evidence="8 9">
    <name type="scientific">Amycolatopsis alkalitolerans</name>
    <dbReference type="NCBI Taxonomy" id="2547244"/>
    <lineage>
        <taxon>Bacteria</taxon>
        <taxon>Bacillati</taxon>
        <taxon>Actinomycetota</taxon>
        <taxon>Actinomycetes</taxon>
        <taxon>Pseudonocardiales</taxon>
        <taxon>Pseudonocardiaceae</taxon>
        <taxon>Amycolatopsis</taxon>
    </lineage>
</organism>
<evidence type="ECO:0000259" key="6">
    <source>
        <dbReference type="Pfam" id="PF00725"/>
    </source>
</evidence>
<dbReference type="Gene3D" id="1.10.1040.10">
    <property type="entry name" value="N-(1-d-carboxylethyl)-l-norvaline Dehydrogenase, domain 2"/>
    <property type="match status" value="1"/>
</dbReference>
<feature type="binding site" evidence="5">
    <location>
        <position position="294"/>
    </location>
    <ligand>
        <name>NAD(+)</name>
        <dbReference type="ChEBI" id="CHEBI:57540"/>
    </ligand>
</feature>
<evidence type="ECO:0000313" key="9">
    <source>
        <dbReference type="Proteomes" id="UP000305546"/>
    </source>
</evidence>
<dbReference type="InterPro" id="IPR006108">
    <property type="entry name" value="3HC_DH_C"/>
</dbReference>
<dbReference type="SUPFAM" id="SSF51735">
    <property type="entry name" value="NAD(P)-binding Rossmann-fold domains"/>
    <property type="match status" value="1"/>
</dbReference>
<dbReference type="Gene3D" id="3.40.50.720">
    <property type="entry name" value="NAD(P)-binding Rossmann-like Domain"/>
    <property type="match status" value="1"/>
</dbReference>
<dbReference type="AlphaFoldDB" id="A0A5C4MBS7"/>
<comment type="similarity">
    <text evidence="2">Belongs to the 3-hydroxyacyl-CoA dehydrogenase family.</text>
</comment>
<feature type="binding site" evidence="5">
    <location>
        <position position="139"/>
    </location>
    <ligand>
        <name>NAD(+)</name>
        <dbReference type="ChEBI" id="CHEBI:57540"/>
    </ligand>
</feature>
<dbReference type="GO" id="GO:0016616">
    <property type="term" value="F:oxidoreductase activity, acting on the CH-OH group of donors, NAD or NADP as acceptor"/>
    <property type="evidence" value="ECO:0007669"/>
    <property type="project" value="InterPro"/>
</dbReference>
<dbReference type="GO" id="GO:0006631">
    <property type="term" value="P:fatty acid metabolic process"/>
    <property type="evidence" value="ECO:0007669"/>
    <property type="project" value="InterPro"/>
</dbReference>
<dbReference type="GO" id="GO:0070403">
    <property type="term" value="F:NAD+ binding"/>
    <property type="evidence" value="ECO:0007669"/>
    <property type="project" value="InterPro"/>
</dbReference>